<evidence type="ECO:0000313" key="2">
    <source>
        <dbReference type="EMBL" id="CCX29888.1"/>
    </source>
</evidence>
<keyword evidence="1" id="KW-0812">Transmembrane</keyword>
<dbReference type="SUPFAM" id="SSF53474">
    <property type="entry name" value="alpha/beta-Hydrolases"/>
    <property type="match status" value="1"/>
</dbReference>
<dbReference type="Proteomes" id="UP000018144">
    <property type="component" value="Unassembled WGS sequence"/>
</dbReference>
<dbReference type="InterPro" id="IPR029058">
    <property type="entry name" value="AB_hydrolase_fold"/>
</dbReference>
<gene>
    <name evidence="2" type="ORF">PCON_07685</name>
</gene>
<dbReference type="OrthoDB" id="446723at2759"/>
<dbReference type="PANTHER" id="PTHR12277">
    <property type="entry name" value="ALPHA/BETA HYDROLASE DOMAIN-CONTAINING PROTEIN"/>
    <property type="match status" value="1"/>
</dbReference>
<reference evidence="2 3" key="1">
    <citation type="journal article" date="2013" name="PLoS Genet.">
        <title>The genome and development-dependent transcriptomes of Pyronema confluens: a window into fungal evolution.</title>
        <authorList>
            <person name="Traeger S."/>
            <person name="Altegoer F."/>
            <person name="Freitag M."/>
            <person name="Gabaldon T."/>
            <person name="Kempken F."/>
            <person name="Kumar A."/>
            <person name="Marcet-Houben M."/>
            <person name="Poggeler S."/>
            <person name="Stajich J.E."/>
            <person name="Nowrousian M."/>
        </authorList>
    </citation>
    <scope>NUCLEOTIDE SEQUENCE [LARGE SCALE GENOMIC DNA]</scope>
    <source>
        <strain evidence="3">CBS 100304</strain>
        <tissue evidence="2">Vegetative mycelium</tissue>
    </source>
</reference>
<keyword evidence="3" id="KW-1185">Reference proteome</keyword>
<dbReference type="EMBL" id="HF935393">
    <property type="protein sequence ID" value="CCX29888.1"/>
    <property type="molecule type" value="Genomic_DNA"/>
</dbReference>
<feature type="transmembrane region" description="Helical" evidence="1">
    <location>
        <begin position="12"/>
        <end position="34"/>
    </location>
</feature>
<sequence>MPLLQSIVAKAYYPLLAVGIFYFTCLGLLTHPVIQNNAIYMQKLKLTWRQDLTRPEQFGFAKNQVTPFYLNTTDGESIFAWHVLPLGLYMEHRDELAELETGIETNPAEHRSLQLLKDDPEARLIIHFHGNAGTLGAGIRPIYLRSLSSAHPSKIHILAIDYRGFGLSSGVPSEAGLIEDGLTAFRFASSLGIPSSRIALVGQSLGTAVTIGVADSLASQTPKQELAAVITIAGFSNMKELLQTYHIGGFIPILSPLRGYPKVRGFFESFIYESWNTTARIGSLVKNSPSLSLVLIHAKNDFEIPWQHCEKLFAYATNAAVLQGGEHAEPLTLGEALEIRKVKNYGYESTHAWWPEERSYGRTISQWLVKWGGHNQVVMSAGTSVIVSKALGL</sequence>
<evidence type="ECO:0000256" key="1">
    <source>
        <dbReference type="SAM" id="Phobius"/>
    </source>
</evidence>
<keyword evidence="1" id="KW-1133">Transmembrane helix</keyword>
<evidence type="ECO:0000313" key="3">
    <source>
        <dbReference type="Proteomes" id="UP000018144"/>
    </source>
</evidence>
<protein>
    <submittedName>
        <fullName evidence="2">Similar to Monoacylglycerol lipase ABHD12 acc. no. Q08C93</fullName>
    </submittedName>
</protein>
<dbReference type="Gene3D" id="3.40.50.1820">
    <property type="entry name" value="alpha/beta hydrolase"/>
    <property type="match status" value="1"/>
</dbReference>
<dbReference type="PANTHER" id="PTHR12277:SF81">
    <property type="entry name" value="PROTEIN ABHD13"/>
    <property type="match status" value="1"/>
</dbReference>
<dbReference type="eggNOG" id="KOG1552">
    <property type="taxonomic scope" value="Eukaryota"/>
</dbReference>
<organism evidence="2 3">
    <name type="scientific">Pyronema omphalodes (strain CBS 100304)</name>
    <name type="common">Pyronema confluens</name>
    <dbReference type="NCBI Taxonomy" id="1076935"/>
    <lineage>
        <taxon>Eukaryota</taxon>
        <taxon>Fungi</taxon>
        <taxon>Dikarya</taxon>
        <taxon>Ascomycota</taxon>
        <taxon>Pezizomycotina</taxon>
        <taxon>Pezizomycetes</taxon>
        <taxon>Pezizales</taxon>
        <taxon>Pyronemataceae</taxon>
        <taxon>Pyronema</taxon>
    </lineage>
</organism>
<dbReference type="AlphaFoldDB" id="U4LDF9"/>
<accession>U4LDF9</accession>
<dbReference type="OMA" id="WFKDLNV"/>
<name>U4LDF9_PYROM</name>
<dbReference type="STRING" id="1076935.U4LDF9"/>
<keyword evidence="1" id="KW-0472">Membrane</keyword>
<proteinExistence type="predicted"/>